<protein>
    <recommendedName>
        <fullName evidence="4">RNase H type-1 domain-containing protein</fullName>
    </recommendedName>
</protein>
<dbReference type="AlphaFoldDB" id="A0A314Z6A5"/>
<evidence type="ECO:0000256" key="1">
    <source>
        <dbReference type="SAM" id="Phobius"/>
    </source>
</evidence>
<gene>
    <name evidence="2" type="ORF">Pyn_07128</name>
</gene>
<sequence length="125" mass="13647">MQLLDRAYLAVSKFWNVIEKPVLGSGGMPIQISSPHPSLWLPPISSYVKINIDGSWKSGSAMAGVGVIIRKIAVVLVLGVLLLSHFTNLNWAWVPREVNRSADALPHLLGRGCAWSRGLCDLHPL</sequence>
<comment type="caution">
    <text evidence="2">The sequence shown here is derived from an EMBL/GenBank/DDBJ whole genome shotgun (WGS) entry which is preliminary data.</text>
</comment>
<dbReference type="STRING" id="2094558.A0A314Z6A5"/>
<dbReference type="EMBL" id="PJQY01000288">
    <property type="protein sequence ID" value="PQQ13687.1"/>
    <property type="molecule type" value="Genomic_DNA"/>
</dbReference>
<dbReference type="Proteomes" id="UP000250321">
    <property type="component" value="Unassembled WGS sequence"/>
</dbReference>
<evidence type="ECO:0008006" key="4">
    <source>
        <dbReference type="Google" id="ProtNLM"/>
    </source>
</evidence>
<organism evidence="2 3">
    <name type="scientific">Prunus yedoensis var. nudiflora</name>
    <dbReference type="NCBI Taxonomy" id="2094558"/>
    <lineage>
        <taxon>Eukaryota</taxon>
        <taxon>Viridiplantae</taxon>
        <taxon>Streptophyta</taxon>
        <taxon>Embryophyta</taxon>
        <taxon>Tracheophyta</taxon>
        <taxon>Spermatophyta</taxon>
        <taxon>Magnoliopsida</taxon>
        <taxon>eudicotyledons</taxon>
        <taxon>Gunneridae</taxon>
        <taxon>Pentapetalae</taxon>
        <taxon>rosids</taxon>
        <taxon>fabids</taxon>
        <taxon>Rosales</taxon>
        <taxon>Rosaceae</taxon>
        <taxon>Amygdaloideae</taxon>
        <taxon>Amygdaleae</taxon>
        <taxon>Prunus</taxon>
    </lineage>
</organism>
<name>A0A314Z6A5_PRUYE</name>
<evidence type="ECO:0000313" key="2">
    <source>
        <dbReference type="EMBL" id="PQQ13687.1"/>
    </source>
</evidence>
<evidence type="ECO:0000313" key="3">
    <source>
        <dbReference type="Proteomes" id="UP000250321"/>
    </source>
</evidence>
<keyword evidence="1" id="KW-0472">Membrane</keyword>
<accession>A0A314Z6A5</accession>
<proteinExistence type="predicted"/>
<feature type="transmembrane region" description="Helical" evidence="1">
    <location>
        <begin position="72"/>
        <end position="93"/>
    </location>
</feature>
<keyword evidence="1" id="KW-0812">Transmembrane</keyword>
<keyword evidence="3" id="KW-1185">Reference proteome</keyword>
<dbReference type="OrthoDB" id="1412470at2759"/>
<keyword evidence="1" id="KW-1133">Transmembrane helix</keyword>
<reference evidence="2 3" key="1">
    <citation type="submission" date="2018-02" db="EMBL/GenBank/DDBJ databases">
        <title>Draft genome of wild Prunus yedoensis var. nudiflora.</title>
        <authorList>
            <person name="Baek S."/>
            <person name="Kim J.-H."/>
            <person name="Choi K."/>
            <person name="Kim G.-B."/>
            <person name="Cho A."/>
            <person name="Jang H."/>
            <person name="Shin C.-H."/>
            <person name="Yu H.-J."/>
            <person name="Mun J.-H."/>
        </authorList>
    </citation>
    <scope>NUCLEOTIDE SEQUENCE [LARGE SCALE GENOMIC DNA]</scope>
    <source>
        <strain evidence="3">cv. Jeju island</strain>
        <tissue evidence="2">Leaf</tissue>
    </source>
</reference>